<accession>A0A8H3CCM1</accession>
<dbReference type="EMBL" id="CAJMWW010000645">
    <property type="protein sequence ID" value="CAE6478806.1"/>
    <property type="molecule type" value="Genomic_DNA"/>
</dbReference>
<dbReference type="AlphaFoldDB" id="A0A8H3CCM1"/>
<reference evidence="1" key="1">
    <citation type="submission" date="2021-01" db="EMBL/GenBank/DDBJ databases">
        <authorList>
            <person name="Kaushik A."/>
        </authorList>
    </citation>
    <scope>NUCLEOTIDE SEQUENCE</scope>
    <source>
        <strain evidence="1">AG3-T5</strain>
    </source>
</reference>
<sequence length="323" mass="34706">MSPTANMEHDLPLQTRAQGPCSFTYDHRPTARSIHDSVDHAISLHLGSRFAGRCAGGATRAQVYGQSYYGSGYPYGSHGSTWVGGRPFPFYYWPVYIGPYEYYGASEYGPANSTDRPGGPMYAATIFSDDPKYNTSEVYRLLGDRDSVTAVFSALRQKCSVVGDVVAYDPSSDNSSHTLPRVESIIQYYRASSFALSLDGYTNSAAAVTPAALTNNTGQLVTSLLPPTPFPGSINPMLLDCINRTVGTSLPLLDQGSSSLPGSTTDSDSAGTMIACMHLVLLVVFVSGLVKGVTTWLSTLRQERGTLLDRLSDLASIVTAFSR</sequence>
<dbReference type="Proteomes" id="UP000663841">
    <property type="component" value="Unassembled WGS sequence"/>
</dbReference>
<evidence type="ECO:0000313" key="2">
    <source>
        <dbReference type="Proteomes" id="UP000663841"/>
    </source>
</evidence>
<organism evidence="1 2">
    <name type="scientific">Rhizoctonia solani</name>
    <dbReference type="NCBI Taxonomy" id="456999"/>
    <lineage>
        <taxon>Eukaryota</taxon>
        <taxon>Fungi</taxon>
        <taxon>Dikarya</taxon>
        <taxon>Basidiomycota</taxon>
        <taxon>Agaricomycotina</taxon>
        <taxon>Agaricomycetes</taxon>
        <taxon>Cantharellales</taxon>
        <taxon>Ceratobasidiaceae</taxon>
        <taxon>Rhizoctonia</taxon>
    </lineage>
</organism>
<gene>
    <name evidence="1" type="ORF">RDB_LOCUS200284</name>
</gene>
<comment type="caution">
    <text evidence="1">The sequence shown here is derived from an EMBL/GenBank/DDBJ whole genome shotgun (WGS) entry which is preliminary data.</text>
</comment>
<evidence type="ECO:0000313" key="1">
    <source>
        <dbReference type="EMBL" id="CAE6478806.1"/>
    </source>
</evidence>
<proteinExistence type="predicted"/>
<name>A0A8H3CCM1_9AGAM</name>
<protein>
    <submittedName>
        <fullName evidence="1">Uncharacterized protein</fullName>
    </submittedName>
</protein>